<dbReference type="InterPro" id="IPR047640">
    <property type="entry name" value="RpiR-like"/>
</dbReference>
<evidence type="ECO:0000259" key="5">
    <source>
        <dbReference type="PROSITE" id="PS51464"/>
    </source>
</evidence>
<gene>
    <name evidence="6" type="ORF">EDC14_103326</name>
</gene>
<dbReference type="SUPFAM" id="SSF53697">
    <property type="entry name" value="SIS domain"/>
    <property type="match status" value="1"/>
</dbReference>
<dbReference type="AlphaFoldDB" id="A0A4R1R7C7"/>
<dbReference type="GO" id="GO:0003700">
    <property type="term" value="F:DNA-binding transcription factor activity"/>
    <property type="evidence" value="ECO:0007669"/>
    <property type="project" value="InterPro"/>
</dbReference>
<dbReference type="PANTHER" id="PTHR30514">
    <property type="entry name" value="GLUCOKINASE"/>
    <property type="match status" value="1"/>
</dbReference>
<dbReference type="PROSITE" id="PS51071">
    <property type="entry name" value="HTH_RPIR"/>
    <property type="match status" value="1"/>
</dbReference>
<protein>
    <submittedName>
        <fullName evidence="6">RpiR family transcriptional regulator</fullName>
    </submittedName>
</protein>
<evidence type="ECO:0000256" key="3">
    <source>
        <dbReference type="ARBA" id="ARBA00023163"/>
    </source>
</evidence>
<dbReference type="PROSITE" id="PS51464">
    <property type="entry name" value="SIS"/>
    <property type="match status" value="1"/>
</dbReference>
<accession>A0A4R1R7C7</accession>
<dbReference type="EMBL" id="SLUN01000033">
    <property type="protein sequence ID" value="TCL61521.1"/>
    <property type="molecule type" value="Genomic_DNA"/>
</dbReference>
<dbReference type="GO" id="GO:0097367">
    <property type="term" value="F:carbohydrate derivative binding"/>
    <property type="evidence" value="ECO:0007669"/>
    <property type="project" value="InterPro"/>
</dbReference>
<comment type="caution">
    <text evidence="6">The sequence shown here is derived from an EMBL/GenBank/DDBJ whole genome shotgun (WGS) entry which is preliminary data.</text>
</comment>
<dbReference type="Pfam" id="PF01380">
    <property type="entry name" value="SIS"/>
    <property type="match status" value="1"/>
</dbReference>
<feature type="domain" description="HTH rpiR-type" evidence="4">
    <location>
        <begin position="12"/>
        <end position="88"/>
    </location>
</feature>
<keyword evidence="7" id="KW-1185">Reference proteome</keyword>
<evidence type="ECO:0000313" key="6">
    <source>
        <dbReference type="EMBL" id="TCL61521.1"/>
    </source>
</evidence>
<dbReference type="InterPro" id="IPR001347">
    <property type="entry name" value="SIS_dom"/>
</dbReference>
<keyword evidence="1" id="KW-0805">Transcription regulation</keyword>
<proteinExistence type="predicted"/>
<keyword evidence="3" id="KW-0804">Transcription</keyword>
<dbReference type="PANTHER" id="PTHR30514:SF1">
    <property type="entry name" value="HTH-TYPE TRANSCRIPTIONAL REGULATOR HEXR-RELATED"/>
    <property type="match status" value="1"/>
</dbReference>
<dbReference type="GO" id="GO:0003677">
    <property type="term" value="F:DNA binding"/>
    <property type="evidence" value="ECO:0007669"/>
    <property type="project" value="UniProtKB-KW"/>
</dbReference>
<sequence>MTESEQAKATIPATLLKLQGVYPALRAAEKRAADYITKHPDEVVYLSVTEVAERSNTSEATVVRMCQQAGYRGFQEIKIAIAQDLVAPLKNIHEDVSENDNSQTVIQKVFAANIQALENTSAILDVAQLERATQAILAANTIAVIGVGTSGPIALDCQYKLMRIGLRCQAYVDPHIQLMLVSQLNRDDVVIGISHSGSSKEVVEALTGARKLGITTICITGYAKSPITKVSDISLHTSSQETLYRSEAMASRAAQLTITDVLQVNVALRMKEKALAQIHQTEQLMNGRKF</sequence>
<feature type="domain" description="SIS" evidence="5">
    <location>
        <begin position="132"/>
        <end position="272"/>
    </location>
</feature>
<keyword evidence="2" id="KW-0238">DNA-binding</keyword>
<dbReference type="RefSeq" id="WP_165908186.1">
    <property type="nucleotide sequence ID" value="NZ_SLUN01000033.1"/>
</dbReference>
<name>A0A4R1R7C7_HYDET</name>
<dbReference type="Gene3D" id="3.40.50.10490">
    <property type="entry name" value="Glucose-6-phosphate isomerase like protein, domain 1"/>
    <property type="match status" value="1"/>
</dbReference>
<reference evidence="6 7" key="1">
    <citation type="submission" date="2019-03" db="EMBL/GenBank/DDBJ databases">
        <title>Genomic Encyclopedia of Type Strains, Phase IV (KMG-IV): sequencing the most valuable type-strain genomes for metagenomic binning, comparative biology and taxonomic classification.</title>
        <authorList>
            <person name="Goeker M."/>
        </authorList>
    </citation>
    <scope>NUCLEOTIDE SEQUENCE [LARGE SCALE GENOMIC DNA]</scope>
    <source>
        <strain evidence="6 7">LX-B</strain>
    </source>
</reference>
<evidence type="ECO:0000256" key="1">
    <source>
        <dbReference type="ARBA" id="ARBA00023015"/>
    </source>
</evidence>
<dbReference type="InterPro" id="IPR036388">
    <property type="entry name" value="WH-like_DNA-bd_sf"/>
</dbReference>
<dbReference type="Proteomes" id="UP000295008">
    <property type="component" value="Unassembled WGS sequence"/>
</dbReference>
<dbReference type="CDD" id="cd05013">
    <property type="entry name" value="SIS_RpiR"/>
    <property type="match status" value="1"/>
</dbReference>
<dbReference type="InterPro" id="IPR009057">
    <property type="entry name" value="Homeodomain-like_sf"/>
</dbReference>
<evidence type="ECO:0000256" key="2">
    <source>
        <dbReference type="ARBA" id="ARBA00023125"/>
    </source>
</evidence>
<evidence type="ECO:0000313" key="7">
    <source>
        <dbReference type="Proteomes" id="UP000295008"/>
    </source>
</evidence>
<dbReference type="Gene3D" id="1.10.10.10">
    <property type="entry name" value="Winged helix-like DNA-binding domain superfamily/Winged helix DNA-binding domain"/>
    <property type="match status" value="1"/>
</dbReference>
<dbReference type="SUPFAM" id="SSF46689">
    <property type="entry name" value="Homeodomain-like"/>
    <property type="match status" value="1"/>
</dbReference>
<dbReference type="InterPro" id="IPR035472">
    <property type="entry name" value="RpiR-like_SIS"/>
</dbReference>
<dbReference type="InterPro" id="IPR046348">
    <property type="entry name" value="SIS_dom_sf"/>
</dbReference>
<dbReference type="Pfam" id="PF01418">
    <property type="entry name" value="HTH_6"/>
    <property type="match status" value="1"/>
</dbReference>
<dbReference type="GO" id="GO:1901135">
    <property type="term" value="P:carbohydrate derivative metabolic process"/>
    <property type="evidence" value="ECO:0007669"/>
    <property type="project" value="InterPro"/>
</dbReference>
<evidence type="ECO:0000259" key="4">
    <source>
        <dbReference type="PROSITE" id="PS51071"/>
    </source>
</evidence>
<dbReference type="InterPro" id="IPR000281">
    <property type="entry name" value="HTH_RpiR"/>
</dbReference>
<organism evidence="6 7">
    <name type="scientific">Hydrogenispora ethanolica</name>
    <dbReference type="NCBI Taxonomy" id="1082276"/>
    <lineage>
        <taxon>Bacteria</taxon>
        <taxon>Bacillati</taxon>
        <taxon>Bacillota</taxon>
        <taxon>Hydrogenispora</taxon>
    </lineage>
</organism>